<accession>A0ABM1EP64</accession>
<feature type="domain" description="O-acyltransferase WSD1-like N-terminal" evidence="7">
    <location>
        <begin position="57"/>
        <end position="165"/>
    </location>
</feature>
<evidence type="ECO:0000313" key="8">
    <source>
        <dbReference type="Proteomes" id="UP000695022"/>
    </source>
</evidence>
<protein>
    <recommendedName>
        <fullName evidence="3">diacylglycerol O-acyltransferase</fullName>
        <ecNumber evidence="3">2.3.1.20</ecNumber>
    </recommendedName>
</protein>
<dbReference type="GeneID" id="106814201"/>
<dbReference type="InterPro" id="IPR004255">
    <property type="entry name" value="O-acyltransferase_WSD1_N"/>
</dbReference>
<name>A0ABM1EP64_PRICU</name>
<dbReference type="Pfam" id="PF03007">
    <property type="entry name" value="WS_DGAT_cat"/>
    <property type="match status" value="1"/>
</dbReference>
<dbReference type="InterPro" id="IPR045034">
    <property type="entry name" value="O-acyltransferase_WSD1-like"/>
</dbReference>
<evidence type="ECO:0000256" key="5">
    <source>
        <dbReference type="ARBA" id="ARBA00023315"/>
    </source>
</evidence>
<comment type="pathway">
    <text evidence="1">Glycerolipid metabolism; triacylglycerol biosynthesis.</text>
</comment>
<reference evidence="9" key="1">
    <citation type="submission" date="2025-08" db="UniProtKB">
        <authorList>
            <consortium name="RefSeq"/>
        </authorList>
    </citation>
    <scope>IDENTIFICATION</scope>
</reference>
<evidence type="ECO:0000256" key="3">
    <source>
        <dbReference type="ARBA" id="ARBA00013244"/>
    </source>
</evidence>
<dbReference type="Proteomes" id="UP000695022">
    <property type="component" value="Unplaced"/>
</dbReference>
<dbReference type="EC" id="2.3.1.20" evidence="3"/>
<dbReference type="PANTHER" id="PTHR31650">
    <property type="entry name" value="O-ACYLTRANSFERASE (WSD1-LIKE) FAMILY PROTEIN"/>
    <property type="match status" value="1"/>
</dbReference>
<evidence type="ECO:0000313" key="9">
    <source>
        <dbReference type="RefSeq" id="XP_014673985.1"/>
    </source>
</evidence>
<organism evidence="8 9">
    <name type="scientific">Priapulus caudatus</name>
    <name type="common">Priapulid worm</name>
    <dbReference type="NCBI Taxonomy" id="37621"/>
    <lineage>
        <taxon>Eukaryota</taxon>
        <taxon>Metazoa</taxon>
        <taxon>Ecdysozoa</taxon>
        <taxon>Scalidophora</taxon>
        <taxon>Priapulida</taxon>
        <taxon>Priapulimorpha</taxon>
        <taxon>Priapulimorphida</taxon>
        <taxon>Priapulidae</taxon>
        <taxon>Priapulus</taxon>
    </lineage>
</organism>
<keyword evidence="4" id="KW-0808">Transferase</keyword>
<keyword evidence="5" id="KW-0012">Acyltransferase</keyword>
<evidence type="ECO:0000259" key="7">
    <source>
        <dbReference type="Pfam" id="PF03007"/>
    </source>
</evidence>
<evidence type="ECO:0000256" key="4">
    <source>
        <dbReference type="ARBA" id="ARBA00022679"/>
    </source>
</evidence>
<dbReference type="PANTHER" id="PTHR31650:SF1">
    <property type="entry name" value="WAX ESTER SYNTHASE_DIACYLGLYCEROL ACYLTRANSFERASE 4-RELATED"/>
    <property type="match status" value="1"/>
</dbReference>
<comment type="catalytic activity">
    <reaction evidence="6">
        <text>an acyl-CoA + a 1,2-diacyl-sn-glycerol = a triacyl-sn-glycerol + CoA</text>
        <dbReference type="Rhea" id="RHEA:10868"/>
        <dbReference type="ChEBI" id="CHEBI:17815"/>
        <dbReference type="ChEBI" id="CHEBI:57287"/>
        <dbReference type="ChEBI" id="CHEBI:58342"/>
        <dbReference type="ChEBI" id="CHEBI:64615"/>
        <dbReference type="EC" id="2.3.1.20"/>
    </reaction>
</comment>
<gene>
    <name evidence="9" type="primary">LOC106814201</name>
</gene>
<evidence type="ECO:0000256" key="2">
    <source>
        <dbReference type="ARBA" id="ARBA00005189"/>
    </source>
</evidence>
<keyword evidence="8" id="KW-1185">Reference proteome</keyword>
<sequence length="346" mass="39267">MPWLQDTADNKSIINAILDIEGEPDIKVVRQGFEDRVLSYRAADGTRIFDKFEKYADTAFGAYVWKYEEHFDLADHIFMYEDSRPRTDVELHQVVNDLNQPQLPVKKSPWQLIIIPTAMESAQSSYTMMLRGHHSLGDGISHMRLMIEHLFDKSDDNHERPLPRGRYGPTKSIWTLLGAIFYGPYVAVAQLLRHADRNELHGPEMTGVKIMAWSPPINLASVKQVKNACGATVNDVLTACLTGAFRDTFMDRSPSNQEFCCLADQEFIRVYERPDVANDVFYCLQLYQPASLCDEYASFGASIISYRGEVRVGVRCDTAVLDNPAFVCDKFLKHFGHLVEQAKAMA</sequence>
<dbReference type="RefSeq" id="XP_014673985.1">
    <property type="nucleotide sequence ID" value="XM_014818499.1"/>
</dbReference>
<proteinExistence type="predicted"/>
<evidence type="ECO:0000256" key="1">
    <source>
        <dbReference type="ARBA" id="ARBA00004771"/>
    </source>
</evidence>
<evidence type="ECO:0000256" key="6">
    <source>
        <dbReference type="ARBA" id="ARBA00048109"/>
    </source>
</evidence>
<comment type="pathway">
    <text evidence="2">Lipid metabolism.</text>
</comment>